<name>A0ABX2CXU0_9CYAN</name>
<evidence type="ECO:0000313" key="1">
    <source>
        <dbReference type="EMBL" id="NQE35217.1"/>
    </source>
</evidence>
<reference evidence="1 2" key="1">
    <citation type="journal article" date="2020" name="Sci. Rep.">
        <title>A novel cyanobacterial geosmin producer, revising GeoA distribution and dispersion patterns in Bacteria.</title>
        <authorList>
            <person name="Churro C."/>
            <person name="Semedo-Aguiar A.P."/>
            <person name="Silva A.D."/>
            <person name="Pereira-Leal J.B."/>
            <person name="Leite R.B."/>
        </authorList>
    </citation>
    <scope>NUCLEOTIDE SEQUENCE [LARGE SCALE GENOMIC DNA]</scope>
    <source>
        <strain evidence="1 2">IPMA8</strain>
    </source>
</reference>
<dbReference type="Proteomes" id="UP000702425">
    <property type="component" value="Unassembled WGS sequence"/>
</dbReference>
<accession>A0ABX2CXU0</accession>
<gene>
    <name evidence="1" type="ORF">E5S67_02947</name>
</gene>
<sequence length="92" mass="10518">MVKNEIHARLSPHLMEALKRICVEKKCNLSDVVRAALVLYVDARECQDLFERHKLLKSENSLEIGLIGTSLETTRATPDLLDELESENVIDW</sequence>
<evidence type="ECO:0000313" key="2">
    <source>
        <dbReference type="Proteomes" id="UP000702425"/>
    </source>
</evidence>
<comment type="caution">
    <text evidence="1">The sequence shown here is derived from an EMBL/GenBank/DDBJ whole genome shotgun (WGS) entry which is preliminary data.</text>
</comment>
<protein>
    <recommendedName>
        <fullName evidence="3">Ribbon-helix-helix protein CopG domain-containing protein</fullName>
    </recommendedName>
</protein>
<evidence type="ECO:0008006" key="3">
    <source>
        <dbReference type="Google" id="ProtNLM"/>
    </source>
</evidence>
<keyword evidence="2" id="KW-1185">Reference proteome</keyword>
<dbReference type="RefSeq" id="WP_172188438.1">
    <property type="nucleotide sequence ID" value="NZ_CAWPPK010000262.1"/>
</dbReference>
<dbReference type="EMBL" id="SRRZ01000049">
    <property type="protein sequence ID" value="NQE35217.1"/>
    <property type="molecule type" value="Genomic_DNA"/>
</dbReference>
<proteinExistence type="predicted"/>
<organism evidence="1 2">
    <name type="scientific">Microcoleus asticus IPMA8</name>
    <dbReference type="NCBI Taxonomy" id="2563858"/>
    <lineage>
        <taxon>Bacteria</taxon>
        <taxon>Bacillati</taxon>
        <taxon>Cyanobacteriota</taxon>
        <taxon>Cyanophyceae</taxon>
        <taxon>Oscillatoriophycideae</taxon>
        <taxon>Oscillatoriales</taxon>
        <taxon>Microcoleaceae</taxon>
        <taxon>Microcoleus</taxon>
        <taxon>Microcoleus asticus</taxon>
    </lineage>
</organism>